<dbReference type="InterPro" id="IPR050789">
    <property type="entry name" value="Diverse_Enzym_Activities"/>
</dbReference>
<proteinExistence type="predicted"/>
<sequence>MIVAYNVYDADTNLKLNEQPIPIAETWDWVGRSAGTPYRIYTTNVDAAGWESEPGPVKEVSTKEFVPTEGPMPSDLTSVIDEIVAEGMATGAGPGVGLYVTSPQGYYLKTYGISTTGVPLTPDMHFRIGSATKPFTATAVLMAIQDGLISLEDTIDQFDTPEFKLSDIDRANEIKIRHLMMMRSGVFNEQRDLTFMLNFALFPKSGFSDQSWFNVLKSHKLVRDPGTEFEYVNGNWFLISLILKAVRGKHIRQILYDDIINPLGLTETSWPATAAMPAPYAVGHDGLLGGITTETHPTWPHCAGSIVSTLTDLHKWCGHMRDATLLTPEMEQLRDSMFCPIPSGSPFAPPEYGYGLAWYDYGDWKGHAGSWVGYECSPMYHKESGTIIVCYENSQSTGTNGVGVQTFSQIFPQIAELLVPGSMPVKEYASCAISSDPFLGKPAPANLGYKGVSTPITGLGGGSVNFTAAANADVFGFVTWDRSGPVPTATYGGEDMERIAVEYHSGDSAYGGQALFRIPNAGTGEAKSFKVSGSGYGWHTAYAVAFESVVGVEGPTTNSGLGTVHSHPVEASSSGLVLQAFSAGYGYSNIDTITGARYRAKYTGVAPLLAVNTTNLTGDISTISSRDNRWASIAVNITVAHDIEVTPPPFELTLNGGTPVIEMDVANKVITPAGFDLGMIMGEPSGQKITPESTPLTLTWGTPQIEVAPSFIPFTDVNIEYTDEPVPAGTTGAWVTLGGAGGGGGSGRRSNSGYRYGGGGGGGGAYVNRIFVPVELMGSTYSVTRGSGGSGGAKVLTSGDGRGGANGGASVFSSGSVVITANGGGHGSGGTNSSSSGTRGLGGTATAVGITGVTASLLSGANGGNGGSSPTSGGSKTDGAGAGGRGGGGKKSNDKTFNGGNNGTSDGPAGNGGGGSSGGSGTGTDAGDGGDGYTKIEWSNLPNGGV</sequence>
<feature type="compositionally biased region" description="Gly residues" evidence="1">
    <location>
        <begin position="909"/>
        <end position="932"/>
    </location>
</feature>
<gene>
    <name evidence="4" type="ORF">SEA_MAXXINISTA_28</name>
</gene>
<dbReference type="Gene3D" id="3.40.710.10">
    <property type="entry name" value="DD-peptidase/beta-lactamase superfamily"/>
    <property type="match status" value="1"/>
</dbReference>
<feature type="domain" description="Beta-lactamase-related" evidence="2">
    <location>
        <begin position="80"/>
        <end position="397"/>
    </location>
</feature>
<keyword evidence="4" id="KW-0121">Carboxypeptidase</keyword>
<dbReference type="InterPro" id="IPR012338">
    <property type="entry name" value="Beta-lactam/transpept-like"/>
</dbReference>
<dbReference type="PANTHER" id="PTHR43283:SF3">
    <property type="entry name" value="BETA-LACTAMASE FAMILY PROTEIN (AFU_ORTHOLOGUE AFUA_5G07500)"/>
    <property type="match status" value="1"/>
</dbReference>
<evidence type="ECO:0000259" key="2">
    <source>
        <dbReference type="Pfam" id="PF00144"/>
    </source>
</evidence>
<dbReference type="PANTHER" id="PTHR43283">
    <property type="entry name" value="BETA-LACTAMASE-RELATED"/>
    <property type="match status" value="1"/>
</dbReference>
<dbReference type="SUPFAM" id="SSF56601">
    <property type="entry name" value="beta-lactamase/transpeptidase-like"/>
    <property type="match status" value="1"/>
</dbReference>
<dbReference type="InterPro" id="IPR001466">
    <property type="entry name" value="Beta-lactam-related"/>
</dbReference>
<feature type="compositionally biased region" description="Low complexity" evidence="1">
    <location>
        <begin position="868"/>
        <end position="879"/>
    </location>
</feature>
<evidence type="ECO:0000313" key="4">
    <source>
        <dbReference type="EMBL" id="AQP30746.1"/>
    </source>
</evidence>
<evidence type="ECO:0000313" key="5">
    <source>
        <dbReference type="Proteomes" id="UP000224283"/>
    </source>
</evidence>
<dbReference type="InterPro" id="IPR049304">
    <property type="entry name" value="Gly_rich_dom"/>
</dbReference>
<feature type="compositionally biased region" description="Gly residues" evidence="1">
    <location>
        <begin position="880"/>
        <end position="890"/>
    </location>
</feature>
<dbReference type="EMBL" id="KY549152">
    <property type="protein sequence ID" value="AQP30746.1"/>
    <property type="molecule type" value="Genomic_DNA"/>
</dbReference>
<evidence type="ECO:0000256" key="1">
    <source>
        <dbReference type="SAM" id="MobiDB-lite"/>
    </source>
</evidence>
<dbReference type="Pfam" id="PF00144">
    <property type="entry name" value="Beta-lactamase"/>
    <property type="match status" value="1"/>
</dbReference>
<keyword evidence="4" id="KW-0645">Protease</keyword>
<organism evidence="4 5">
    <name type="scientific">Mycobacterium phage Maxxinista</name>
    <dbReference type="NCBI Taxonomy" id="1955423"/>
    <lineage>
        <taxon>Viruses</taxon>
        <taxon>Duplodnaviria</taxon>
        <taxon>Heunggongvirae</taxon>
        <taxon>Uroviricota</taxon>
        <taxon>Caudoviricetes</taxon>
        <taxon>Kostyavirus</taxon>
        <taxon>Kostyavirus CJW1</taxon>
    </lineage>
</organism>
<feature type="domain" description="Glycine-rich" evidence="3">
    <location>
        <begin position="726"/>
        <end position="938"/>
    </location>
</feature>
<dbReference type="Proteomes" id="UP000224283">
    <property type="component" value="Genome"/>
</dbReference>
<dbReference type="Pfam" id="PF21722">
    <property type="entry name" value="Gly_rich_2"/>
    <property type="match status" value="1"/>
</dbReference>
<name>A0A1S5VXN7_9CAUD</name>
<protein>
    <submittedName>
        <fullName evidence="4">D-Ala-D-Ala carboxypeptidase</fullName>
    </submittedName>
</protein>
<feature type="region of interest" description="Disordered" evidence="1">
    <location>
        <begin position="861"/>
        <end position="946"/>
    </location>
</feature>
<evidence type="ECO:0000259" key="3">
    <source>
        <dbReference type="Pfam" id="PF21722"/>
    </source>
</evidence>
<dbReference type="GO" id="GO:0004180">
    <property type="term" value="F:carboxypeptidase activity"/>
    <property type="evidence" value="ECO:0007669"/>
    <property type="project" value="UniProtKB-KW"/>
</dbReference>
<accession>A0A1S5VXN7</accession>
<keyword evidence="4" id="KW-0378">Hydrolase</keyword>
<reference evidence="5" key="1">
    <citation type="submission" date="2017-01" db="EMBL/GenBank/DDBJ databases">
        <authorList>
            <person name="Mah S.A."/>
            <person name="Swanson W.J."/>
            <person name="Moy G.W."/>
            <person name="Vacquier V.D."/>
        </authorList>
    </citation>
    <scope>NUCLEOTIDE SEQUENCE [LARGE SCALE GENOMIC DNA]</scope>
</reference>